<dbReference type="PRINTS" id="PR01210">
    <property type="entry name" value="GGTRANSPTASE"/>
</dbReference>
<evidence type="ECO:0000256" key="6">
    <source>
        <dbReference type="ARBA" id="ARBA00023145"/>
    </source>
</evidence>
<evidence type="ECO:0000256" key="8">
    <source>
        <dbReference type="ARBA" id="ARBA00047417"/>
    </source>
</evidence>
<keyword evidence="15" id="KW-1185">Reference proteome</keyword>
<evidence type="ECO:0000256" key="5">
    <source>
        <dbReference type="ARBA" id="ARBA00022801"/>
    </source>
</evidence>
<feature type="binding site" evidence="10">
    <location>
        <position position="453"/>
    </location>
    <ligand>
        <name>L-glutamate</name>
        <dbReference type="ChEBI" id="CHEBI:29985"/>
    </ligand>
</feature>
<dbReference type="PANTHER" id="PTHR43199:SF1">
    <property type="entry name" value="GLUTATHIONE HYDROLASE PROENZYME"/>
    <property type="match status" value="1"/>
</dbReference>
<dbReference type="NCBIfam" id="TIGR00066">
    <property type="entry name" value="g_glut_trans"/>
    <property type="match status" value="1"/>
</dbReference>
<dbReference type="MEROPS" id="T03.001"/>
<feature type="signal peptide" evidence="13">
    <location>
        <begin position="1"/>
        <end position="29"/>
    </location>
</feature>
<dbReference type="Pfam" id="PF01019">
    <property type="entry name" value="G_glu_transpept"/>
    <property type="match status" value="1"/>
</dbReference>
<keyword evidence="13" id="KW-0732">Signal</keyword>
<evidence type="ECO:0000256" key="13">
    <source>
        <dbReference type="SAM" id="SignalP"/>
    </source>
</evidence>
<dbReference type="SUPFAM" id="SSF56235">
    <property type="entry name" value="N-terminal nucleophile aminohydrolases (Ntn hydrolases)"/>
    <property type="match status" value="1"/>
</dbReference>
<dbReference type="EC" id="3.4.19.13" evidence="11"/>
<dbReference type="EMBL" id="CP006912">
    <property type="protein sequence ID" value="AHB48266.1"/>
    <property type="molecule type" value="Genomic_DNA"/>
</dbReference>
<keyword evidence="6 11" id="KW-0865">Zymogen</keyword>
<comment type="catalytic activity">
    <reaction evidence="8 11">
        <text>an N-terminal (5-L-glutamyl)-[peptide] + an alpha-amino acid = 5-L-glutamyl amino acid + an N-terminal L-alpha-aminoacyl-[peptide]</text>
        <dbReference type="Rhea" id="RHEA:23904"/>
        <dbReference type="Rhea" id="RHEA-COMP:9780"/>
        <dbReference type="Rhea" id="RHEA-COMP:9795"/>
        <dbReference type="ChEBI" id="CHEBI:77644"/>
        <dbReference type="ChEBI" id="CHEBI:78597"/>
        <dbReference type="ChEBI" id="CHEBI:78599"/>
        <dbReference type="ChEBI" id="CHEBI:78608"/>
        <dbReference type="EC" id="2.3.2.2"/>
    </reaction>
</comment>
<dbReference type="OrthoDB" id="9781342at2"/>
<keyword evidence="5 11" id="KW-0378">Hydrolase</keyword>
<evidence type="ECO:0000256" key="1">
    <source>
        <dbReference type="ARBA" id="ARBA00001049"/>
    </source>
</evidence>
<comment type="pathway">
    <text evidence="11">Sulfur metabolism; glutathione metabolism.</text>
</comment>
<proteinExistence type="inferred from homology"/>
<reference evidence="14 15" key="1">
    <citation type="journal article" date="2014" name="Genome Announc.">
        <title>Complete Genome Sequence of Hyphomicrobium nitrativorans Strain NL23, a Denitrifying Bacterium Isolated from Biofilm of a Methanol-Fed Denitrification System Treating Seawater at the Montreal Biodome.</title>
        <authorList>
            <person name="Martineau C."/>
            <person name="Villeneuve C."/>
            <person name="Mauffrey F."/>
            <person name="Villemur R."/>
        </authorList>
    </citation>
    <scope>NUCLEOTIDE SEQUENCE [LARGE SCALE GENOMIC DNA]</scope>
    <source>
        <strain evidence="14">NL23</strain>
    </source>
</reference>
<evidence type="ECO:0000256" key="10">
    <source>
        <dbReference type="PIRSR" id="PIRSR600101-2"/>
    </source>
</evidence>
<dbReference type="GO" id="GO:0103068">
    <property type="term" value="F:leukotriene C4 gamma-glutamyl transferase activity"/>
    <property type="evidence" value="ECO:0007669"/>
    <property type="project" value="UniProtKB-EC"/>
</dbReference>
<keyword evidence="4 11" id="KW-0808">Transferase</keyword>
<comment type="PTM">
    <text evidence="11">Cleaved by autocatalysis into a large and a small subunit.</text>
</comment>
<keyword evidence="11" id="KW-0317">Glutathione biosynthesis</keyword>
<dbReference type="KEGG" id="hni:W911_07505"/>
<dbReference type="InterPro" id="IPR043138">
    <property type="entry name" value="GGT_lsub"/>
</dbReference>
<feature type="binding site" evidence="10">
    <location>
        <begin position="478"/>
        <end position="479"/>
    </location>
    <ligand>
        <name>L-glutamate</name>
        <dbReference type="ChEBI" id="CHEBI:29985"/>
    </ligand>
</feature>
<accession>V5SBI3</accession>
<comment type="catalytic activity">
    <reaction evidence="2 11">
        <text>glutathione + H2O = L-cysteinylglycine + L-glutamate</text>
        <dbReference type="Rhea" id="RHEA:28807"/>
        <dbReference type="ChEBI" id="CHEBI:15377"/>
        <dbReference type="ChEBI" id="CHEBI:29985"/>
        <dbReference type="ChEBI" id="CHEBI:57925"/>
        <dbReference type="ChEBI" id="CHEBI:61694"/>
        <dbReference type="EC" id="3.4.19.13"/>
    </reaction>
</comment>
<feature type="chain" id="PRO_5004741569" description="Glutathione hydrolase proenzyme" evidence="13">
    <location>
        <begin position="30"/>
        <end position="594"/>
    </location>
</feature>
<evidence type="ECO:0000256" key="3">
    <source>
        <dbReference type="ARBA" id="ARBA00009381"/>
    </source>
</evidence>
<dbReference type="GO" id="GO:0036374">
    <property type="term" value="F:glutathione hydrolase activity"/>
    <property type="evidence" value="ECO:0007669"/>
    <property type="project" value="UniProtKB-UniRule"/>
</dbReference>
<dbReference type="InterPro" id="IPR000101">
    <property type="entry name" value="GGT_peptidase"/>
</dbReference>
<evidence type="ECO:0000256" key="4">
    <source>
        <dbReference type="ARBA" id="ARBA00022679"/>
    </source>
</evidence>
<evidence type="ECO:0000256" key="7">
    <source>
        <dbReference type="ARBA" id="ARBA00023315"/>
    </source>
</evidence>
<dbReference type="PATRIC" id="fig|1029756.8.peg.1571"/>
<dbReference type="InterPro" id="IPR029055">
    <property type="entry name" value="Ntn_hydrolases_N"/>
</dbReference>
<name>V5SBI3_9HYPH</name>
<dbReference type="AlphaFoldDB" id="V5SBI3"/>
<comment type="catalytic activity">
    <reaction evidence="1 11">
        <text>an S-substituted glutathione + H2O = an S-substituted L-cysteinylglycine + L-glutamate</text>
        <dbReference type="Rhea" id="RHEA:59468"/>
        <dbReference type="ChEBI" id="CHEBI:15377"/>
        <dbReference type="ChEBI" id="CHEBI:29985"/>
        <dbReference type="ChEBI" id="CHEBI:90779"/>
        <dbReference type="ChEBI" id="CHEBI:143103"/>
        <dbReference type="EC" id="3.4.19.13"/>
    </reaction>
</comment>
<dbReference type="Gene3D" id="1.10.246.130">
    <property type="match status" value="1"/>
</dbReference>
<dbReference type="STRING" id="1029756.W911_07505"/>
<dbReference type="HOGENOM" id="CLU_014813_0_1_5"/>
<evidence type="ECO:0000256" key="9">
    <source>
        <dbReference type="PIRSR" id="PIRSR600101-1"/>
    </source>
</evidence>
<dbReference type="GO" id="GO:0006751">
    <property type="term" value="P:glutathione catabolic process"/>
    <property type="evidence" value="ECO:0007669"/>
    <property type="project" value="UniProtKB-UniRule"/>
</dbReference>
<dbReference type="Gene3D" id="3.60.20.40">
    <property type="match status" value="1"/>
</dbReference>
<dbReference type="PANTHER" id="PTHR43199">
    <property type="entry name" value="GLUTATHIONE HYDROLASE"/>
    <property type="match status" value="1"/>
</dbReference>
<protein>
    <recommendedName>
        <fullName evidence="11">Glutathione hydrolase proenzyme</fullName>
        <ecNumber evidence="11">2.3.2.2</ecNumber>
        <ecNumber evidence="11">3.4.19.13</ecNumber>
    </recommendedName>
    <component>
        <recommendedName>
            <fullName evidence="11">Glutathione hydrolase large chain</fullName>
        </recommendedName>
    </component>
    <component>
        <recommendedName>
            <fullName evidence="11">Glutathione hydrolase small chain</fullName>
        </recommendedName>
    </component>
</protein>
<evidence type="ECO:0000313" key="14">
    <source>
        <dbReference type="EMBL" id="AHB48266.1"/>
    </source>
</evidence>
<evidence type="ECO:0000256" key="11">
    <source>
        <dbReference type="RuleBase" id="RU368036"/>
    </source>
</evidence>
<dbReference type="EC" id="2.3.2.2" evidence="11"/>
<dbReference type="InterPro" id="IPR051792">
    <property type="entry name" value="GGT_bact"/>
</dbReference>
<dbReference type="GO" id="GO:0006750">
    <property type="term" value="P:glutathione biosynthetic process"/>
    <property type="evidence" value="ECO:0007669"/>
    <property type="project" value="UniProtKB-KW"/>
</dbReference>
<evidence type="ECO:0000256" key="2">
    <source>
        <dbReference type="ARBA" id="ARBA00001089"/>
    </source>
</evidence>
<dbReference type="InterPro" id="IPR043137">
    <property type="entry name" value="GGT_ssub_C"/>
</dbReference>
<feature type="active site" description="Nucleophile" evidence="9">
    <location>
        <position position="413"/>
    </location>
</feature>
<keyword evidence="7 11" id="KW-0012">Acyltransferase</keyword>
<feature type="binding site" evidence="10">
    <location>
        <position position="123"/>
    </location>
    <ligand>
        <name>L-glutamate</name>
        <dbReference type="ChEBI" id="CHEBI:29985"/>
    </ligand>
</feature>
<dbReference type="UniPathway" id="UPA00204"/>
<evidence type="ECO:0000256" key="12">
    <source>
        <dbReference type="SAM" id="MobiDB-lite"/>
    </source>
</evidence>
<evidence type="ECO:0000313" key="15">
    <source>
        <dbReference type="Proteomes" id="UP000018542"/>
    </source>
</evidence>
<sequence length="594" mass="62815">MAPMRGSKGAGIAALMLALCAAPAGVLHAEHTVPRQQLEPEAHTGRTEKSVAHAKSYMISTANRHASEAGREMLAAGGSATDAAIAAQLMLGLVEPQSSGLGGGAFLLHWDETAKKLAAYDGRETAPATAQPDRFMKDGAPISWPAAAHSGLSIGTPGLVRLLEHTHRKHGKLPWAKLFDPAIRLARDGFEVSQRLYFMLRWFGADMFAPAARTYFFDSTGSPRPIGHRLRNPDYAATLQALAEQGAEAFYAGAIADAVVTAAREAPKAASDLTRDDLSNYQVVERDPLCAVYRGYRICSMGPPSSGGLAVVQTLKMVERFDLGRGPDAAANVPAMHLIAEAERLAYADRARYAADPAFVPVPVSGLLDPGYLDARSALIDPDRAMERAEPGDPPGADRAALGLDPSLDATGTSHLSVIDAEGHTVSLTTTIEGAFGSGVYAAGFLLNNQLTDFSFRPSDAEGRPIANRVEGGKRPRSTMAPIVMFDADGNLFATLGSPGGDRIILYVVKTLIGLVDWELDAQAAIDLPNFGSTGEAMQLEYGMSAVWKGLMLKSYGHKIAPDLMNSGLHAIARRTGGLEGAADPRREGVALGD</sequence>
<organism evidence="14 15">
    <name type="scientific">Hyphomicrobium nitrativorans NL23</name>
    <dbReference type="NCBI Taxonomy" id="1029756"/>
    <lineage>
        <taxon>Bacteria</taxon>
        <taxon>Pseudomonadati</taxon>
        <taxon>Pseudomonadota</taxon>
        <taxon>Alphaproteobacteria</taxon>
        <taxon>Hyphomicrobiales</taxon>
        <taxon>Hyphomicrobiaceae</taxon>
        <taxon>Hyphomicrobium</taxon>
    </lineage>
</organism>
<dbReference type="Proteomes" id="UP000018542">
    <property type="component" value="Chromosome"/>
</dbReference>
<comment type="subunit">
    <text evidence="11">This enzyme consists of two polypeptide chains, which are synthesized in precursor form from a single polypeptide.</text>
</comment>
<gene>
    <name evidence="14" type="ORF">W911_07505</name>
</gene>
<comment type="similarity">
    <text evidence="3 11">Belongs to the gamma-glutamyltransferase family.</text>
</comment>
<feature type="region of interest" description="Disordered" evidence="12">
    <location>
        <begin position="386"/>
        <end position="405"/>
    </location>
</feature>
<feature type="binding site" evidence="10">
    <location>
        <position position="501"/>
    </location>
    <ligand>
        <name>L-glutamate</name>
        <dbReference type="ChEBI" id="CHEBI:29985"/>
    </ligand>
</feature>